<dbReference type="Proteomes" id="UP000320404">
    <property type="component" value="Unassembled WGS sequence"/>
</dbReference>
<dbReference type="GO" id="GO:0004713">
    <property type="term" value="F:protein tyrosine kinase activity"/>
    <property type="evidence" value="ECO:0007669"/>
    <property type="project" value="TreeGrafter"/>
</dbReference>
<dbReference type="GO" id="GO:0005829">
    <property type="term" value="C:cytosol"/>
    <property type="evidence" value="ECO:0007669"/>
    <property type="project" value="TreeGrafter"/>
</dbReference>
<dbReference type="InterPro" id="IPR023198">
    <property type="entry name" value="PGP-like_dom2"/>
</dbReference>
<comment type="caution">
    <text evidence="1">The sequence shown here is derived from an EMBL/GenBank/DDBJ whole genome shotgun (WGS) entry which is preliminary data.</text>
</comment>
<sequence>MPYSTLIFDLDGTLSDPAVGVIRCMNFALTSFDYSPLPEHEITQHIGPPLELTLGKLSGSEDKTHIAALAAKYRERYGELGFKENTLYPGIEHMLSSLRANGQRLGVCTSKLPSNAIKILECFKLIHYFEFVSGPATPQPKSQQLQELLATGSISEDALMIGDRAVDLQAAHSNSLKSAGVLWGYGDREELKAEGPTHLFASPEELTERLQR</sequence>
<dbReference type="InterPro" id="IPR036412">
    <property type="entry name" value="HAD-like_sf"/>
</dbReference>
<dbReference type="SUPFAM" id="SSF56784">
    <property type="entry name" value="HAD-like"/>
    <property type="match status" value="1"/>
</dbReference>
<dbReference type="InterPro" id="IPR023214">
    <property type="entry name" value="HAD_sf"/>
</dbReference>
<dbReference type="GO" id="GO:0016787">
    <property type="term" value="F:hydrolase activity"/>
    <property type="evidence" value="ECO:0007669"/>
    <property type="project" value="UniProtKB-KW"/>
</dbReference>
<dbReference type="Gene3D" id="1.10.150.240">
    <property type="entry name" value="Putative phosphatase, domain 2"/>
    <property type="match status" value="1"/>
</dbReference>
<reference evidence="1 2" key="1">
    <citation type="submission" date="2019-02" db="EMBL/GenBank/DDBJ databases">
        <title>Prokaryotic population dynamics and viral predation in marine succession experiment using metagenomics: the confinement effect.</title>
        <authorList>
            <person name="Haro-Moreno J.M."/>
            <person name="Rodriguez-Valera F."/>
            <person name="Lopez-Perez M."/>
        </authorList>
    </citation>
    <scope>NUCLEOTIDE SEQUENCE [LARGE SCALE GENOMIC DNA]</scope>
    <source>
        <strain evidence="1">MED-G158</strain>
    </source>
</reference>
<keyword evidence="1" id="KW-0378">Hydrolase</keyword>
<protein>
    <submittedName>
        <fullName evidence="1">HAD family hydrolase</fullName>
    </submittedName>
</protein>
<dbReference type="Pfam" id="PF13419">
    <property type="entry name" value="HAD_2"/>
    <property type="match status" value="1"/>
</dbReference>
<dbReference type="Gene3D" id="3.40.50.1000">
    <property type="entry name" value="HAD superfamily/HAD-like"/>
    <property type="match status" value="1"/>
</dbReference>
<dbReference type="InterPro" id="IPR041492">
    <property type="entry name" value="HAD_2"/>
</dbReference>
<gene>
    <name evidence="1" type="ORF">EVA69_01510</name>
</gene>
<evidence type="ECO:0000313" key="1">
    <source>
        <dbReference type="EMBL" id="RZO77851.1"/>
    </source>
</evidence>
<dbReference type="InterPro" id="IPR050155">
    <property type="entry name" value="HAD-like_hydrolase_sf"/>
</dbReference>
<dbReference type="PANTHER" id="PTHR43434:SF20">
    <property type="entry name" value="5'-NUCLEOTIDASE"/>
    <property type="match status" value="1"/>
</dbReference>
<proteinExistence type="predicted"/>
<dbReference type="EMBL" id="SHAH01000011">
    <property type="protein sequence ID" value="RZO77851.1"/>
    <property type="molecule type" value="Genomic_DNA"/>
</dbReference>
<accession>A0A520S5W3</accession>
<organism evidence="1 2">
    <name type="scientific">OM182 bacterium</name>
    <dbReference type="NCBI Taxonomy" id="2510334"/>
    <lineage>
        <taxon>Bacteria</taxon>
        <taxon>Pseudomonadati</taxon>
        <taxon>Pseudomonadota</taxon>
        <taxon>Gammaproteobacteria</taxon>
        <taxon>OMG group</taxon>
        <taxon>OM182 clade</taxon>
    </lineage>
</organism>
<name>A0A520S5W3_9GAMM</name>
<dbReference type="PANTHER" id="PTHR43434">
    <property type="entry name" value="PHOSPHOGLYCOLATE PHOSPHATASE"/>
    <property type="match status" value="1"/>
</dbReference>
<evidence type="ECO:0000313" key="2">
    <source>
        <dbReference type="Proteomes" id="UP000320404"/>
    </source>
</evidence>
<dbReference type="AlphaFoldDB" id="A0A520S5W3"/>